<proteinExistence type="predicted"/>
<evidence type="ECO:0000313" key="1">
    <source>
        <dbReference type="EMBL" id="OGC76246.1"/>
    </source>
</evidence>
<sequence>MGYDSTSRLRSKLDRAKGKRDAILEQVKSYKISIEKNKEHLINCQKAQTIIQLIALQTQSLLEFRLNELASLAMTAIFREDAYELKLRFDIKRGRTEASPLFVKDGKERRPMYGTGFGIVDVASFALRPTLWSLEEPKKMNCFLFDEPFRHLNSAAGNLHKRAAKMVKEISEKLSLQIIIVTQNDILCEAGDKVFHIDKKLDKSYVKK</sequence>
<organism evidence="1 2">
    <name type="scientific">candidate division WWE3 bacterium RIFOXYD1_FULL_39_9</name>
    <dbReference type="NCBI Taxonomy" id="1802649"/>
    <lineage>
        <taxon>Bacteria</taxon>
        <taxon>Katanobacteria</taxon>
    </lineage>
</organism>
<accession>A0A1F4X3R7</accession>
<dbReference type="Gene3D" id="3.40.50.300">
    <property type="entry name" value="P-loop containing nucleotide triphosphate hydrolases"/>
    <property type="match status" value="1"/>
</dbReference>
<dbReference type="EMBL" id="MEWG01000047">
    <property type="protein sequence ID" value="OGC76246.1"/>
    <property type="molecule type" value="Genomic_DNA"/>
</dbReference>
<dbReference type="AlphaFoldDB" id="A0A1F4X3R7"/>
<dbReference type="InterPro" id="IPR027417">
    <property type="entry name" value="P-loop_NTPase"/>
</dbReference>
<reference evidence="1 2" key="1">
    <citation type="journal article" date="2016" name="Nat. Commun.">
        <title>Thousands of microbial genomes shed light on interconnected biogeochemical processes in an aquifer system.</title>
        <authorList>
            <person name="Anantharaman K."/>
            <person name="Brown C.T."/>
            <person name="Hug L.A."/>
            <person name="Sharon I."/>
            <person name="Castelle C.J."/>
            <person name="Probst A.J."/>
            <person name="Thomas B.C."/>
            <person name="Singh A."/>
            <person name="Wilkins M.J."/>
            <person name="Karaoz U."/>
            <person name="Brodie E.L."/>
            <person name="Williams K.H."/>
            <person name="Hubbard S.S."/>
            <person name="Banfield J.F."/>
        </authorList>
    </citation>
    <scope>NUCLEOTIDE SEQUENCE [LARGE SCALE GENOMIC DNA]</scope>
</reference>
<gene>
    <name evidence="1" type="ORF">A2619_02215</name>
</gene>
<protein>
    <recommendedName>
        <fullName evidence="3">RecF/RecN/SMC N-terminal domain-containing protein</fullName>
    </recommendedName>
</protein>
<evidence type="ECO:0000313" key="2">
    <source>
        <dbReference type="Proteomes" id="UP000176815"/>
    </source>
</evidence>
<comment type="caution">
    <text evidence="1">The sequence shown here is derived from an EMBL/GenBank/DDBJ whole genome shotgun (WGS) entry which is preliminary data.</text>
</comment>
<dbReference type="SUPFAM" id="SSF52540">
    <property type="entry name" value="P-loop containing nucleoside triphosphate hydrolases"/>
    <property type="match status" value="1"/>
</dbReference>
<name>A0A1F4X3R7_UNCKA</name>
<evidence type="ECO:0008006" key="3">
    <source>
        <dbReference type="Google" id="ProtNLM"/>
    </source>
</evidence>
<dbReference type="Proteomes" id="UP000176815">
    <property type="component" value="Unassembled WGS sequence"/>
</dbReference>